<dbReference type="InterPro" id="IPR035940">
    <property type="entry name" value="CAP_sf"/>
</dbReference>
<protein>
    <submittedName>
        <fullName evidence="3">Glr2363 protein</fullName>
    </submittedName>
</protein>
<dbReference type="PANTHER" id="PTHR31157:SF1">
    <property type="entry name" value="SCP DOMAIN-CONTAINING PROTEIN"/>
    <property type="match status" value="1"/>
</dbReference>
<keyword evidence="4" id="KW-1185">Reference proteome</keyword>
<dbReference type="Gene3D" id="3.40.33.10">
    <property type="entry name" value="CAP"/>
    <property type="match status" value="1"/>
</dbReference>
<gene>
    <name evidence="3" type="ordered locus">glr2363</name>
</gene>
<sequence length="202" mass="22267">MGEKGTSVHLFGRNVFVWLVAAFGSFLALAGCQTVGDLTTEAKAFVERAAAPSQPPAPGTEKPQTDALGQMEERIVRDINAIRERNDLAPLKPNAKLARVARNYSRLMAEQNFFSHTGPKGDSVADRVRSAGIFYLVVGENLAYVSGSKRPVEIAVQGWMKSPGHRENILRPVYMETGIGAWKKGNKIYYTQVFLTQVSLRR</sequence>
<feature type="domain" description="SCP" evidence="2">
    <location>
        <begin position="77"/>
        <end position="194"/>
    </location>
</feature>
<evidence type="ECO:0000259" key="2">
    <source>
        <dbReference type="Pfam" id="PF00188"/>
    </source>
</evidence>
<feature type="region of interest" description="Disordered" evidence="1">
    <location>
        <begin position="49"/>
        <end position="68"/>
    </location>
</feature>
<proteinExistence type="predicted"/>
<dbReference type="EnsemblBacteria" id="BAC90304">
    <property type="protein sequence ID" value="BAC90304"/>
    <property type="gene ID" value="BAC90304"/>
</dbReference>
<dbReference type="InParanoid" id="Q7NI21"/>
<dbReference type="eggNOG" id="COG2340">
    <property type="taxonomic scope" value="Bacteria"/>
</dbReference>
<evidence type="ECO:0000256" key="1">
    <source>
        <dbReference type="SAM" id="MobiDB-lite"/>
    </source>
</evidence>
<dbReference type="InterPro" id="IPR014044">
    <property type="entry name" value="CAP_dom"/>
</dbReference>
<dbReference type="HOGENOM" id="CLU_048111_3_2_3"/>
<dbReference type="EMBL" id="BA000045">
    <property type="protein sequence ID" value="BAC90304.1"/>
    <property type="molecule type" value="Genomic_DNA"/>
</dbReference>
<name>Q7NI21_GLOVI</name>
<dbReference type="OrthoDB" id="9783944at2"/>
<dbReference type="KEGG" id="gvi:glr2363"/>
<dbReference type="RefSeq" id="WP_011142359.1">
    <property type="nucleotide sequence ID" value="NC_005125.1"/>
</dbReference>
<dbReference type="PROSITE" id="PS51257">
    <property type="entry name" value="PROKAR_LIPOPROTEIN"/>
    <property type="match status" value="1"/>
</dbReference>
<dbReference type="Pfam" id="PF00188">
    <property type="entry name" value="CAP"/>
    <property type="match status" value="1"/>
</dbReference>
<dbReference type="AlphaFoldDB" id="Q7NI21"/>
<dbReference type="Proteomes" id="UP000000557">
    <property type="component" value="Chromosome"/>
</dbReference>
<evidence type="ECO:0000313" key="3">
    <source>
        <dbReference type="EMBL" id="BAC90304.1"/>
    </source>
</evidence>
<dbReference type="STRING" id="251221.gene:10759860"/>
<accession>Q7NI21</accession>
<dbReference type="PANTHER" id="PTHR31157">
    <property type="entry name" value="SCP DOMAIN-CONTAINING PROTEIN"/>
    <property type="match status" value="1"/>
</dbReference>
<reference evidence="3 4" key="1">
    <citation type="journal article" date="2003" name="DNA Res.">
        <title>Complete genome structure of Gloeobacter violaceus PCC 7421, a cyanobacterium that lacks thylakoids.</title>
        <authorList>
            <person name="Nakamura Y."/>
            <person name="Kaneko T."/>
            <person name="Sato S."/>
            <person name="Mimuro M."/>
            <person name="Miyashita H."/>
            <person name="Tsuchiya T."/>
            <person name="Sasamoto S."/>
            <person name="Watanabe A."/>
            <person name="Kawashima K."/>
            <person name="Kishida Y."/>
            <person name="Kiyokawa C."/>
            <person name="Kohara M."/>
            <person name="Matsumoto M."/>
            <person name="Matsuno A."/>
            <person name="Nakazaki N."/>
            <person name="Shimpo S."/>
            <person name="Takeuchi C."/>
            <person name="Yamada M."/>
            <person name="Tabata S."/>
        </authorList>
    </citation>
    <scope>NUCLEOTIDE SEQUENCE [LARGE SCALE GENOMIC DNA]</scope>
    <source>
        <strain evidence="4">ATCC 29082 / PCC 7421</strain>
    </source>
</reference>
<dbReference type="PhylomeDB" id="Q7NI21"/>
<organism evidence="3 4">
    <name type="scientific">Gloeobacter violaceus (strain ATCC 29082 / PCC 7421)</name>
    <dbReference type="NCBI Taxonomy" id="251221"/>
    <lineage>
        <taxon>Bacteria</taxon>
        <taxon>Bacillati</taxon>
        <taxon>Cyanobacteriota</taxon>
        <taxon>Cyanophyceae</taxon>
        <taxon>Gloeobacterales</taxon>
        <taxon>Gloeobacteraceae</taxon>
        <taxon>Gloeobacter</taxon>
    </lineage>
</organism>
<evidence type="ECO:0000313" key="4">
    <source>
        <dbReference type="Proteomes" id="UP000000557"/>
    </source>
</evidence>
<reference evidence="3 4" key="2">
    <citation type="journal article" date="2003" name="DNA Res.">
        <title>Complete genome structure of Gloeobacter violaceus PCC 7421, a cyanobacterium that lacks thylakoids (supplement).</title>
        <authorList>
            <person name="Nakamura Y."/>
            <person name="Kaneko T."/>
            <person name="Sato S."/>
            <person name="Mimuro M."/>
            <person name="Miyashita H."/>
            <person name="Tsuchiya T."/>
            <person name="Sasamoto S."/>
            <person name="Watanabe A."/>
            <person name="Kawashima K."/>
            <person name="Kishida Y."/>
            <person name="Kiyokawa C."/>
            <person name="Kohara M."/>
            <person name="Matsumoto M."/>
            <person name="Matsuno A."/>
            <person name="Nakazaki N."/>
            <person name="Shimpo S."/>
            <person name="Takeuchi C."/>
            <person name="Yamada M."/>
            <person name="Tabata S."/>
        </authorList>
    </citation>
    <scope>NUCLEOTIDE SEQUENCE [LARGE SCALE GENOMIC DNA]</scope>
    <source>
        <strain evidence="4">ATCC 29082 / PCC 7421</strain>
    </source>
</reference>
<dbReference type="CDD" id="cd05379">
    <property type="entry name" value="CAP_bacterial"/>
    <property type="match status" value="1"/>
</dbReference>
<dbReference type="SUPFAM" id="SSF55797">
    <property type="entry name" value="PR-1-like"/>
    <property type="match status" value="1"/>
</dbReference>